<dbReference type="InterPro" id="IPR044867">
    <property type="entry name" value="DEUBAD_dom"/>
</dbReference>
<dbReference type="AlphaFoldDB" id="A0A671Z1G5"/>
<comment type="subcellular location">
    <subcellularLocation>
        <location evidence="2">Cytoplasm</location>
    </subcellularLocation>
    <subcellularLocation>
        <location evidence="1">Nucleus</location>
    </subcellularLocation>
</comment>
<dbReference type="PANTHER" id="PTHR12225">
    <property type="entry name" value="ADHESION REGULATING MOLECULE 1 110 KDA CELL MEMBRANE GLYCOPROTEIN"/>
    <property type="match status" value="1"/>
</dbReference>
<sequence length="413" mass="42557">MSSGALFPSLVSGSRGSSSKYLVEFRAGKMTLKGNVVTPDKRKGTVYIQQSDDSLIHFCWKDRTSGNVDDDLIIFPDDCEFKRVSQCTTGRVYVLKFKAGSKRLFFWMQEPKTDKDEEFCRKVNEYLNNPPIPGAAGSGGGSGHELSALGGEGGLQNLLGNMSHNQLMQLIGPTGLGGLGGLGALAGPGLANLLGSGGPATSSSSSSSRSQSAAATPSSGGAPRSSSSSSQAPTTPVTPAASAVSPTTVAPTTPAAAQTPVVPASVGSPSSHQPIQLSDLQSILATMNVPAAAQGSAVDLASVCTPEMMAPILTNAEVQQRLLPFLPSGESLLQSADEIQNTLNSPQFQQAMGMFSSALASGQLGPLLSQFGLPADAVDAANKGDVEAFARAMQGTKGDSKEKKEDDEDMSLD</sequence>
<feature type="region of interest" description="Disordered" evidence="7">
    <location>
        <begin position="196"/>
        <end position="273"/>
    </location>
</feature>
<dbReference type="GO" id="GO:0070628">
    <property type="term" value="F:proteasome binding"/>
    <property type="evidence" value="ECO:0007669"/>
    <property type="project" value="TreeGrafter"/>
</dbReference>
<dbReference type="GO" id="GO:0061133">
    <property type="term" value="F:endopeptidase activator activity"/>
    <property type="evidence" value="ECO:0007669"/>
    <property type="project" value="TreeGrafter"/>
</dbReference>
<dbReference type="PROSITE" id="PS51917">
    <property type="entry name" value="PRU"/>
    <property type="match status" value="1"/>
</dbReference>
<dbReference type="CDD" id="cd13314">
    <property type="entry name" value="PH_Rpn13"/>
    <property type="match status" value="1"/>
</dbReference>
<dbReference type="InterPro" id="IPR044868">
    <property type="entry name" value="Rpn13/ADRM1_Pru"/>
</dbReference>
<name>A0A671Z1G5_SPAAU</name>
<dbReference type="Proteomes" id="UP000472265">
    <property type="component" value="Chromosome 7"/>
</dbReference>
<feature type="region of interest" description="Disordered" evidence="7">
    <location>
        <begin position="391"/>
        <end position="413"/>
    </location>
</feature>
<feature type="domain" description="Pru" evidence="9">
    <location>
        <begin position="17"/>
        <end position="130"/>
    </location>
</feature>
<evidence type="ECO:0000256" key="3">
    <source>
        <dbReference type="ARBA" id="ARBA00009216"/>
    </source>
</evidence>
<evidence type="ECO:0000313" key="10">
    <source>
        <dbReference type="Ensembl" id="ENSSAUP00010068818.1"/>
    </source>
</evidence>
<dbReference type="FunFam" id="2.30.29.70:FF:000001">
    <property type="entry name" value="Proteasomal ubiquitin receptor ADRM1"/>
    <property type="match status" value="1"/>
</dbReference>
<dbReference type="GO" id="GO:0008541">
    <property type="term" value="C:proteasome regulatory particle, lid subcomplex"/>
    <property type="evidence" value="ECO:0007669"/>
    <property type="project" value="TreeGrafter"/>
</dbReference>
<dbReference type="PANTHER" id="PTHR12225:SF0">
    <property type="entry name" value="PROTEASOMAL UBIQUITIN RECEPTOR ADRM1"/>
    <property type="match status" value="1"/>
</dbReference>
<dbReference type="InterPro" id="IPR038633">
    <property type="entry name" value="Rpn13/ADRM1_Pru_sf"/>
</dbReference>
<dbReference type="Pfam" id="PF16550">
    <property type="entry name" value="RPN13_C"/>
    <property type="match status" value="1"/>
</dbReference>
<dbReference type="OMA" id="SNQRHFF"/>
<keyword evidence="5" id="KW-0647">Proteasome</keyword>
<evidence type="ECO:0000256" key="7">
    <source>
        <dbReference type="SAM" id="MobiDB-lite"/>
    </source>
</evidence>
<dbReference type="OrthoDB" id="340431at2759"/>
<feature type="domain" description="DEUBAD" evidence="8">
    <location>
        <begin position="290"/>
        <end position="403"/>
    </location>
</feature>
<evidence type="ECO:0000256" key="1">
    <source>
        <dbReference type="ARBA" id="ARBA00004123"/>
    </source>
</evidence>
<dbReference type="InterPro" id="IPR038108">
    <property type="entry name" value="RPN13_DEUBAD_sf"/>
</dbReference>
<dbReference type="Pfam" id="PF04683">
    <property type="entry name" value="Rpn13_ADRM1_Pru"/>
    <property type="match status" value="1"/>
</dbReference>
<dbReference type="InterPro" id="IPR032368">
    <property type="entry name" value="RPN13_DEUBAD"/>
</dbReference>
<reference evidence="10" key="1">
    <citation type="submission" date="2021-04" db="EMBL/GenBank/DDBJ databases">
        <authorList>
            <consortium name="Wellcome Sanger Institute Data Sharing"/>
        </authorList>
    </citation>
    <scope>NUCLEOTIDE SEQUENCE [LARGE SCALE GENOMIC DNA]</scope>
</reference>
<dbReference type="InParanoid" id="A0A671Z1G5"/>
<dbReference type="GO" id="GO:0005737">
    <property type="term" value="C:cytoplasm"/>
    <property type="evidence" value="ECO:0007669"/>
    <property type="project" value="UniProtKB-SubCell"/>
</dbReference>
<dbReference type="FunFam" id="1.10.2020.20:FF:000001">
    <property type="entry name" value="Proteasomal ubiquitin receptor ADRM1"/>
    <property type="match status" value="1"/>
</dbReference>
<evidence type="ECO:0000256" key="4">
    <source>
        <dbReference type="ARBA" id="ARBA00022490"/>
    </source>
</evidence>
<keyword evidence="6" id="KW-0539">Nucleus</keyword>
<dbReference type="Ensembl" id="ENSSAUT00010072021.1">
    <property type="protein sequence ID" value="ENSSAUP00010068818.1"/>
    <property type="gene ID" value="ENSSAUG00010027295.1"/>
</dbReference>
<dbReference type="Gene3D" id="1.10.2020.20">
    <property type="match status" value="1"/>
</dbReference>
<evidence type="ECO:0000259" key="9">
    <source>
        <dbReference type="PROSITE" id="PS51917"/>
    </source>
</evidence>
<protein>
    <submittedName>
        <fullName evidence="10">ADRM1 26S proteasome ubiquitin receptor</fullName>
    </submittedName>
</protein>
<organism evidence="10 11">
    <name type="scientific">Sparus aurata</name>
    <name type="common">Gilthead sea bream</name>
    <dbReference type="NCBI Taxonomy" id="8175"/>
    <lineage>
        <taxon>Eukaryota</taxon>
        <taxon>Metazoa</taxon>
        <taxon>Chordata</taxon>
        <taxon>Craniata</taxon>
        <taxon>Vertebrata</taxon>
        <taxon>Euteleostomi</taxon>
        <taxon>Actinopterygii</taxon>
        <taxon>Neopterygii</taxon>
        <taxon>Teleostei</taxon>
        <taxon>Neoteleostei</taxon>
        <taxon>Acanthomorphata</taxon>
        <taxon>Eupercaria</taxon>
        <taxon>Spariformes</taxon>
        <taxon>Sparidae</taxon>
        <taxon>Sparus</taxon>
    </lineage>
</organism>
<reference evidence="10" key="2">
    <citation type="submission" date="2025-08" db="UniProtKB">
        <authorList>
            <consortium name="Ensembl"/>
        </authorList>
    </citation>
    <scope>IDENTIFICATION</scope>
</reference>
<keyword evidence="4" id="KW-0963">Cytoplasm</keyword>
<gene>
    <name evidence="10" type="primary">ADRM1</name>
    <name evidence="10" type="synonym">adrm1</name>
</gene>
<dbReference type="GeneTree" id="ENSGT00390000013839"/>
<evidence type="ECO:0000256" key="6">
    <source>
        <dbReference type="ARBA" id="ARBA00023242"/>
    </source>
</evidence>
<evidence type="ECO:0000256" key="5">
    <source>
        <dbReference type="ARBA" id="ARBA00022942"/>
    </source>
</evidence>
<comment type="similarity">
    <text evidence="3">Belongs to the ADRM1 family.</text>
</comment>
<dbReference type="InterPro" id="IPR006773">
    <property type="entry name" value="Rpn13/ADRM1"/>
</dbReference>
<dbReference type="GO" id="GO:0005634">
    <property type="term" value="C:nucleus"/>
    <property type="evidence" value="ECO:0007669"/>
    <property type="project" value="UniProtKB-SubCell"/>
</dbReference>
<accession>A0A671Z1G5</accession>
<evidence type="ECO:0000256" key="2">
    <source>
        <dbReference type="ARBA" id="ARBA00004496"/>
    </source>
</evidence>
<dbReference type="Gene3D" id="2.30.29.70">
    <property type="entry name" value="Proteasomal ubiquitin receptor Rpn13/ADRM1"/>
    <property type="match status" value="1"/>
</dbReference>
<keyword evidence="11" id="KW-1185">Reference proteome</keyword>
<feature type="compositionally biased region" description="Low complexity" evidence="7">
    <location>
        <begin position="196"/>
        <end position="271"/>
    </location>
</feature>
<evidence type="ECO:0000259" key="8">
    <source>
        <dbReference type="PROSITE" id="PS51916"/>
    </source>
</evidence>
<proteinExistence type="inferred from homology"/>
<evidence type="ECO:0000313" key="11">
    <source>
        <dbReference type="Proteomes" id="UP000472265"/>
    </source>
</evidence>
<dbReference type="PROSITE" id="PS51916">
    <property type="entry name" value="DEUBAD"/>
    <property type="match status" value="1"/>
</dbReference>
<reference evidence="10" key="3">
    <citation type="submission" date="2025-09" db="UniProtKB">
        <authorList>
            <consortium name="Ensembl"/>
        </authorList>
    </citation>
    <scope>IDENTIFICATION</scope>
</reference>
<dbReference type="FunCoup" id="A0A671Z1G5">
    <property type="interactions" value="1215"/>
</dbReference>